<keyword evidence="1" id="KW-0812">Transmembrane</keyword>
<feature type="transmembrane region" description="Helical" evidence="1">
    <location>
        <begin position="116"/>
        <end position="138"/>
    </location>
</feature>
<keyword evidence="3" id="KW-1185">Reference proteome</keyword>
<keyword evidence="1" id="KW-1133">Transmembrane helix</keyword>
<feature type="transmembrane region" description="Helical" evidence="1">
    <location>
        <begin position="7"/>
        <end position="25"/>
    </location>
</feature>
<evidence type="ECO:0000256" key="1">
    <source>
        <dbReference type="SAM" id="Phobius"/>
    </source>
</evidence>
<evidence type="ECO:0000313" key="2">
    <source>
        <dbReference type="EMBL" id="SNR79593.1"/>
    </source>
</evidence>
<proteinExistence type="predicted"/>
<evidence type="ECO:0000313" key="3">
    <source>
        <dbReference type="Proteomes" id="UP000198337"/>
    </source>
</evidence>
<protein>
    <recommendedName>
        <fullName evidence="4">DUF2178 domain-containing protein</fullName>
    </recommendedName>
</protein>
<sequence>MKSEYKGWLIAILILPFIIGFEKSFSELEVISDLNNWTIILRLLCLVFIASFFVFAMFSGEFGFHESLGSREYENEDLNRFKKNLKKSLSAYSIALLIWIIAISLVIFEYGKRENIWQLSYLLVLPIVFIGLMVYIYYGIKTAYNKT</sequence>
<dbReference type="Proteomes" id="UP000198337">
    <property type="component" value="Unassembled WGS sequence"/>
</dbReference>
<feature type="transmembrane region" description="Helical" evidence="1">
    <location>
        <begin position="89"/>
        <end position="110"/>
    </location>
</feature>
<comment type="caution">
    <text evidence="2">The sequence shown here is derived from an EMBL/GenBank/DDBJ whole genome shotgun (WGS) entry which is preliminary data.</text>
</comment>
<feature type="transmembrane region" description="Helical" evidence="1">
    <location>
        <begin position="37"/>
        <end position="58"/>
    </location>
</feature>
<name>A0ABY1SM49_9FLAO</name>
<keyword evidence="1" id="KW-0472">Membrane</keyword>
<organism evidence="2 3">
    <name type="scientific">Maribacter sedimenticola</name>
    <dbReference type="NCBI Taxonomy" id="228956"/>
    <lineage>
        <taxon>Bacteria</taxon>
        <taxon>Pseudomonadati</taxon>
        <taxon>Bacteroidota</taxon>
        <taxon>Flavobacteriia</taxon>
        <taxon>Flavobacteriales</taxon>
        <taxon>Flavobacteriaceae</taxon>
        <taxon>Maribacter</taxon>
    </lineage>
</organism>
<evidence type="ECO:0008006" key="4">
    <source>
        <dbReference type="Google" id="ProtNLM"/>
    </source>
</evidence>
<dbReference type="EMBL" id="FZNV01000011">
    <property type="protein sequence ID" value="SNR79593.1"/>
    <property type="molecule type" value="Genomic_DNA"/>
</dbReference>
<reference evidence="2 3" key="1">
    <citation type="submission" date="2017-06" db="EMBL/GenBank/DDBJ databases">
        <authorList>
            <person name="Varghese N."/>
            <person name="Submissions S."/>
        </authorList>
    </citation>
    <scope>NUCLEOTIDE SEQUENCE [LARGE SCALE GENOMIC DNA]</scope>
    <source>
        <strain evidence="2 3">DSM 19840</strain>
    </source>
</reference>
<accession>A0ABY1SM49</accession>
<dbReference type="RefSeq" id="WP_089263124.1">
    <property type="nucleotide sequence ID" value="NZ_FZNV01000011.1"/>
</dbReference>
<gene>
    <name evidence="2" type="ORF">SAMN04488009_0101</name>
</gene>